<comment type="subcellular location">
    <subcellularLocation>
        <location evidence="1 6">Nucleus</location>
    </subcellularLocation>
</comment>
<sequence>MDIVSQLQEQVNLIAHLASNTVGTLQRDAPSSQLSPNYPEPPAHTTSMDSANFSEQPKLMASTLMKAAKQAPFPVGDENRSPTVGDIKKW</sequence>
<keyword evidence="4 6" id="KW-0804">Transcription</keyword>
<dbReference type="PANTHER" id="PTHR13381:SF0">
    <property type="entry name" value="MEDIATOR OF RNA POLYMERASE II TRANSCRIPTION SUBUNIT 21"/>
    <property type="match status" value="1"/>
</dbReference>
<keyword evidence="5 6" id="KW-0539">Nucleus</keyword>
<reference evidence="9" key="3">
    <citation type="submission" date="2015-04" db="UniProtKB">
        <authorList>
            <consortium name="EnsemblPlants"/>
        </authorList>
    </citation>
    <scope>IDENTIFICATION</scope>
    <source>
        <strain evidence="9">cv. Jemalong A17</strain>
    </source>
</reference>
<dbReference type="EMBL" id="CM001217">
    <property type="protein sequence ID" value="KEH44133.1"/>
    <property type="molecule type" value="Genomic_DNA"/>
</dbReference>
<reference evidence="8 10" key="1">
    <citation type="journal article" date="2011" name="Nature">
        <title>The Medicago genome provides insight into the evolution of rhizobial symbioses.</title>
        <authorList>
            <person name="Young N.D."/>
            <person name="Debelle F."/>
            <person name="Oldroyd G.E."/>
            <person name="Geurts R."/>
            <person name="Cannon S.B."/>
            <person name="Udvardi M.K."/>
            <person name="Benedito V.A."/>
            <person name="Mayer K.F."/>
            <person name="Gouzy J."/>
            <person name="Schoof H."/>
            <person name="Van de Peer Y."/>
            <person name="Proost S."/>
            <person name="Cook D.R."/>
            <person name="Meyers B.C."/>
            <person name="Spannagl M."/>
            <person name="Cheung F."/>
            <person name="De Mita S."/>
            <person name="Krishnakumar V."/>
            <person name="Gundlach H."/>
            <person name="Zhou S."/>
            <person name="Mudge J."/>
            <person name="Bharti A.K."/>
            <person name="Murray J.D."/>
            <person name="Naoumkina M.A."/>
            <person name="Rosen B."/>
            <person name="Silverstein K.A."/>
            <person name="Tang H."/>
            <person name="Rombauts S."/>
            <person name="Zhao P.X."/>
            <person name="Zhou P."/>
            <person name="Barbe V."/>
            <person name="Bardou P."/>
            <person name="Bechner M."/>
            <person name="Bellec A."/>
            <person name="Berger A."/>
            <person name="Berges H."/>
            <person name="Bidwell S."/>
            <person name="Bisseling T."/>
            <person name="Choisne N."/>
            <person name="Couloux A."/>
            <person name="Denny R."/>
            <person name="Deshpande S."/>
            <person name="Dai X."/>
            <person name="Doyle J.J."/>
            <person name="Dudez A.M."/>
            <person name="Farmer A.D."/>
            <person name="Fouteau S."/>
            <person name="Franken C."/>
            <person name="Gibelin C."/>
            <person name="Gish J."/>
            <person name="Goldstein S."/>
            <person name="Gonzalez A.J."/>
            <person name="Green P.J."/>
            <person name="Hallab A."/>
            <person name="Hartog M."/>
            <person name="Hua A."/>
            <person name="Humphray S.J."/>
            <person name="Jeong D.H."/>
            <person name="Jing Y."/>
            <person name="Jocker A."/>
            <person name="Kenton S.M."/>
            <person name="Kim D.J."/>
            <person name="Klee K."/>
            <person name="Lai H."/>
            <person name="Lang C."/>
            <person name="Lin S."/>
            <person name="Macmil S.L."/>
            <person name="Magdelenat G."/>
            <person name="Matthews L."/>
            <person name="McCorrison J."/>
            <person name="Monaghan E.L."/>
            <person name="Mun J.H."/>
            <person name="Najar F.Z."/>
            <person name="Nicholson C."/>
            <person name="Noirot C."/>
            <person name="O'Bleness M."/>
            <person name="Paule C.R."/>
            <person name="Poulain J."/>
            <person name="Prion F."/>
            <person name="Qin B."/>
            <person name="Qu C."/>
            <person name="Retzel E.F."/>
            <person name="Riddle C."/>
            <person name="Sallet E."/>
            <person name="Samain S."/>
            <person name="Samson N."/>
            <person name="Sanders I."/>
            <person name="Saurat O."/>
            <person name="Scarpelli C."/>
            <person name="Schiex T."/>
            <person name="Segurens B."/>
            <person name="Severin A.J."/>
            <person name="Sherrier D.J."/>
            <person name="Shi R."/>
            <person name="Sims S."/>
            <person name="Singer S.R."/>
            <person name="Sinharoy S."/>
            <person name="Sterck L."/>
            <person name="Viollet A."/>
            <person name="Wang B.B."/>
            <person name="Wang K."/>
            <person name="Wang M."/>
            <person name="Wang X."/>
            <person name="Warfsmann J."/>
            <person name="Weissenbach J."/>
            <person name="White D.D."/>
            <person name="White J.D."/>
            <person name="Wiley G.B."/>
            <person name="Wincker P."/>
            <person name="Xing Y."/>
            <person name="Yang L."/>
            <person name="Yao Z."/>
            <person name="Ying F."/>
            <person name="Zhai J."/>
            <person name="Zhou L."/>
            <person name="Zuber A."/>
            <person name="Denarie J."/>
            <person name="Dixon R.A."/>
            <person name="May G.D."/>
            <person name="Schwartz D.C."/>
            <person name="Rogers J."/>
            <person name="Quetier F."/>
            <person name="Town C.D."/>
            <person name="Roe B.A."/>
        </authorList>
    </citation>
    <scope>NUCLEOTIDE SEQUENCE [LARGE SCALE GENOMIC DNA]</scope>
    <source>
        <strain evidence="8">A17</strain>
        <strain evidence="9 10">cv. Jemalong A17</strain>
    </source>
</reference>
<reference evidence="8 10" key="2">
    <citation type="journal article" date="2014" name="BMC Genomics">
        <title>An improved genome release (version Mt4.0) for the model legume Medicago truncatula.</title>
        <authorList>
            <person name="Tang H."/>
            <person name="Krishnakumar V."/>
            <person name="Bidwell S."/>
            <person name="Rosen B."/>
            <person name="Chan A."/>
            <person name="Zhou S."/>
            <person name="Gentzbittel L."/>
            <person name="Childs K.L."/>
            <person name="Yandell M."/>
            <person name="Gundlach H."/>
            <person name="Mayer K.F."/>
            <person name="Schwartz D.C."/>
            <person name="Town C.D."/>
        </authorList>
    </citation>
    <scope>GENOME REANNOTATION</scope>
    <source>
        <strain evidence="8">A17</strain>
        <strain evidence="9 10">cv. Jemalong A17</strain>
    </source>
</reference>
<evidence type="ECO:0000256" key="2">
    <source>
        <dbReference type="ARBA" id="ARBA00023015"/>
    </source>
</evidence>
<keyword evidence="3 6" id="KW-0010">Activator</keyword>
<comment type="similarity">
    <text evidence="6">Belongs to the Mediator complex subunit 21 family.</text>
</comment>
<dbReference type="GO" id="GO:0016592">
    <property type="term" value="C:mediator complex"/>
    <property type="evidence" value="ECO:0000318"/>
    <property type="project" value="GO_Central"/>
</dbReference>
<accession>A0A072VRR0</accession>
<feature type="region of interest" description="Disordered" evidence="7">
    <location>
        <begin position="24"/>
        <end position="50"/>
    </location>
</feature>
<dbReference type="PANTHER" id="PTHR13381">
    <property type="entry name" value="RNA POLYMERASE II HOLOENZYME COMPONENT SRB7"/>
    <property type="match status" value="1"/>
</dbReference>
<evidence type="ECO:0000256" key="7">
    <source>
        <dbReference type="SAM" id="MobiDB-lite"/>
    </source>
</evidence>
<protein>
    <recommendedName>
        <fullName evidence="6">Mediator of RNA polymerase II transcription subunit 21</fullName>
    </recommendedName>
</protein>
<dbReference type="InterPro" id="IPR021384">
    <property type="entry name" value="Mediator_Med21"/>
</dbReference>
<dbReference type="GO" id="GO:0006357">
    <property type="term" value="P:regulation of transcription by RNA polymerase II"/>
    <property type="evidence" value="ECO:0000318"/>
    <property type="project" value="GO_Central"/>
</dbReference>
<dbReference type="EnsemblPlants" id="KEH44133">
    <property type="protein sequence ID" value="KEH44133"/>
    <property type="gene ID" value="MTR_1g107580"/>
</dbReference>
<dbReference type="SUPFAM" id="SSF140718">
    <property type="entry name" value="Mediator hinge subcomplex-like"/>
    <property type="match status" value="1"/>
</dbReference>
<evidence type="ECO:0000256" key="3">
    <source>
        <dbReference type="ARBA" id="ARBA00023159"/>
    </source>
</evidence>
<gene>
    <name evidence="8" type="ordered locus">MTR_1g107580</name>
</gene>
<evidence type="ECO:0000313" key="10">
    <source>
        <dbReference type="Proteomes" id="UP000002051"/>
    </source>
</evidence>
<feature type="compositionally biased region" description="Polar residues" evidence="7">
    <location>
        <begin position="24"/>
        <end position="36"/>
    </location>
</feature>
<keyword evidence="10" id="KW-1185">Reference proteome</keyword>
<evidence type="ECO:0000313" key="8">
    <source>
        <dbReference type="EMBL" id="KEH44133.1"/>
    </source>
</evidence>
<dbReference type="Gene3D" id="6.10.280.10">
    <property type="entry name" value="Mediator complex, subunit Med21"/>
    <property type="match status" value="1"/>
</dbReference>
<dbReference type="GO" id="GO:0003712">
    <property type="term" value="F:transcription coregulator activity"/>
    <property type="evidence" value="ECO:0000318"/>
    <property type="project" value="GO_Central"/>
</dbReference>
<evidence type="ECO:0000256" key="4">
    <source>
        <dbReference type="ARBA" id="ARBA00023163"/>
    </source>
</evidence>
<keyword evidence="2 6" id="KW-0805">Transcription regulation</keyword>
<comment type="function">
    <text evidence="6">Component of the Mediator complex, a coactivator involved in the regulated transcription of nearly all RNA polymerase II-dependent genes. Mediator functions as a bridge to convey information from gene-specific regulatory proteins to the basal RNA polymerase II transcription machinery. Mediator is recruited to promoters by direct interactions with regulatory proteins and serves as a scaffold for the assembly of a functional preinitiation complex with RNA polymerase II and the general transcription factors.</text>
</comment>
<feature type="region of interest" description="Disordered" evidence="7">
    <location>
        <begin position="69"/>
        <end position="90"/>
    </location>
</feature>
<dbReference type="HOGENOM" id="CLU_113074_0_0_1"/>
<evidence type="ECO:0000313" key="9">
    <source>
        <dbReference type="EnsemblPlants" id="KEH44133"/>
    </source>
</evidence>
<evidence type="ECO:0000256" key="1">
    <source>
        <dbReference type="ARBA" id="ARBA00004123"/>
    </source>
</evidence>
<dbReference type="Proteomes" id="UP000002051">
    <property type="component" value="Unassembled WGS sequence"/>
</dbReference>
<evidence type="ECO:0000256" key="6">
    <source>
        <dbReference type="RuleBase" id="RU366036"/>
    </source>
</evidence>
<dbReference type="AlphaFoldDB" id="A0A072VRR0"/>
<name>A0A072VRR0_MEDTR</name>
<organism evidence="8 10">
    <name type="scientific">Medicago truncatula</name>
    <name type="common">Barrel medic</name>
    <name type="synonym">Medicago tribuloides</name>
    <dbReference type="NCBI Taxonomy" id="3880"/>
    <lineage>
        <taxon>Eukaryota</taxon>
        <taxon>Viridiplantae</taxon>
        <taxon>Streptophyta</taxon>
        <taxon>Embryophyta</taxon>
        <taxon>Tracheophyta</taxon>
        <taxon>Spermatophyta</taxon>
        <taxon>Magnoliopsida</taxon>
        <taxon>eudicotyledons</taxon>
        <taxon>Gunneridae</taxon>
        <taxon>Pentapetalae</taxon>
        <taxon>rosids</taxon>
        <taxon>fabids</taxon>
        <taxon>Fabales</taxon>
        <taxon>Fabaceae</taxon>
        <taxon>Papilionoideae</taxon>
        <taxon>50 kb inversion clade</taxon>
        <taxon>NPAAA clade</taxon>
        <taxon>Hologalegina</taxon>
        <taxon>IRL clade</taxon>
        <taxon>Trifolieae</taxon>
        <taxon>Medicago</taxon>
    </lineage>
</organism>
<evidence type="ECO:0000256" key="5">
    <source>
        <dbReference type="ARBA" id="ARBA00023242"/>
    </source>
</evidence>
<dbReference type="InterPro" id="IPR037212">
    <property type="entry name" value="Med7/Med21-like"/>
</dbReference>
<proteinExistence type="inferred from homology"/>
<dbReference type="STRING" id="3880.A0A072VRR0"/>
<comment type="subunit">
    <text evidence="6">Component of the Mediator complex.</text>
</comment>